<accession>R6WS09</accession>
<dbReference type="AlphaFoldDB" id="R6WS09"/>
<proteinExistence type="predicted"/>
<evidence type="ECO:0000313" key="1">
    <source>
        <dbReference type="EMBL" id="CDD12160.1"/>
    </source>
</evidence>
<dbReference type="Proteomes" id="UP000014937">
    <property type="component" value="Unassembled WGS sequence"/>
</dbReference>
<dbReference type="EMBL" id="CBGL010000114">
    <property type="protein sequence ID" value="CDD12160.1"/>
    <property type="molecule type" value="Genomic_DNA"/>
</dbReference>
<sequence>MKVQVKMKKQYKKPMVISNVSIEGVIPAGLAAAIEAFAVGVAVGTQVKKMLNGRTGWGKVQQLVEVEGRA</sequence>
<organism evidence="1">
    <name type="scientific">Phascolarctobacterium succinatutens CAG:287</name>
    <dbReference type="NCBI Taxonomy" id="1263101"/>
    <lineage>
        <taxon>Bacteria</taxon>
        <taxon>Bacillati</taxon>
        <taxon>Bacillota</taxon>
        <taxon>Negativicutes</taxon>
        <taxon>Acidaminococcales</taxon>
        <taxon>Acidaminococcaceae</taxon>
        <taxon>Phascolarctobacterium</taxon>
    </lineage>
</organism>
<protein>
    <submittedName>
        <fullName evidence="1">Uncharacterized protein</fullName>
    </submittedName>
</protein>
<gene>
    <name evidence="1" type="ORF">BN587_00870</name>
</gene>
<dbReference type="RefSeq" id="WP_021719945.1">
    <property type="nucleotide sequence ID" value="NZ_FR892784.1"/>
</dbReference>
<comment type="caution">
    <text evidence="1">The sequence shown here is derived from an EMBL/GenBank/DDBJ whole genome shotgun (WGS) entry which is preliminary data.</text>
</comment>
<reference evidence="1" key="1">
    <citation type="submission" date="2012-11" db="EMBL/GenBank/DDBJ databases">
        <title>Dependencies among metagenomic species, viruses, plasmids and units of genetic variation.</title>
        <authorList>
            <person name="Nielsen H.B."/>
            <person name="Almeida M."/>
            <person name="Juncker A.S."/>
            <person name="Rasmussen S."/>
            <person name="Li J."/>
            <person name="Sunagawa S."/>
            <person name="Plichta D."/>
            <person name="Gautier L."/>
            <person name="Le Chatelier E."/>
            <person name="Peletier E."/>
            <person name="Bonde I."/>
            <person name="Nielsen T."/>
            <person name="Manichanh C."/>
            <person name="Arumugam M."/>
            <person name="Batto J."/>
            <person name="Santos M.B.Q.D."/>
            <person name="Blom N."/>
            <person name="Borruel N."/>
            <person name="Burgdorf K.S."/>
            <person name="Boumezbeur F."/>
            <person name="Casellas F."/>
            <person name="Dore J."/>
            <person name="Guarner F."/>
            <person name="Hansen T."/>
            <person name="Hildebrand F."/>
            <person name="Kaas R.S."/>
            <person name="Kennedy S."/>
            <person name="Kristiansen K."/>
            <person name="Kultima J.R."/>
            <person name="Leonard P."/>
            <person name="Levenez F."/>
            <person name="Lund O."/>
            <person name="Moumen B."/>
            <person name="Le Paslier D."/>
            <person name="Pons N."/>
            <person name="Pedersen O."/>
            <person name="Prifti E."/>
            <person name="Qin J."/>
            <person name="Raes J."/>
            <person name="Tap J."/>
            <person name="Tims S."/>
            <person name="Ussery D.W."/>
            <person name="Yamada T."/>
            <person name="MetaHit consortium"/>
            <person name="Renault P."/>
            <person name="Sicheritz-Ponten T."/>
            <person name="Bork P."/>
            <person name="Wang J."/>
            <person name="Brunak S."/>
            <person name="Ehrlich S.D."/>
        </authorList>
    </citation>
    <scope>NUCLEOTIDE SEQUENCE [LARGE SCALE GENOMIC DNA]</scope>
</reference>
<name>R6WS09_9FIRM</name>
<dbReference type="HOGENOM" id="CLU_2754357_0_0_9"/>